<name>A0A219Y952_9CAUD</name>
<accession>A0A219Y952</accession>
<dbReference type="EMBL" id="KY290948">
    <property type="protein sequence ID" value="APU00485.1"/>
    <property type="molecule type" value="Genomic_DNA"/>
</dbReference>
<protein>
    <submittedName>
        <fullName evidence="1">Uncharacterized protein</fullName>
    </submittedName>
</protein>
<reference evidence="1 2" key="1">
    <citation type="journal article" date="2017" name="Sci. Rep.">
        <title>Characterization and diversity of phages infecting Aeromonas salmonicida subsp. salmonicida.</title>
        <authorList>
            <person name="Vincent A.T."/>
            <person name="Paquet V.E."/>
            <person name="Bernatchez A."/>
            <person name="Tremblay D.M."/>
            <person name="Moineau S."/>
            <person name="Charette S.J."/>
        </authorList>
    </citation>
    <scope>NUCLEOTIDE SEQUENCE [LARGE SCALE GENOMIC DNA]</scope>
</reference>
<proteinExistence type="predicted"/>
<dbReference type="Proteomes" id="UP000222894">
    <property type="component" value="Genome"/>
</dbReference>
<evidence type="ECO:0000313" key="1">
    <source>
        <dbReference type="EMBL" id="APU00485.1"/>
    </source>
</evidence>
<evidence type="ECO:0000313" key="2">
    <source>
        <dbReference type="Proteomes" id="UP000222894"/>
    </source>
</evidence>
<organism evidence="1 2">
    <name type="scientific">Aeromonas phage 44RR2.8t.2</name>
    <dbReference type="NCBI Taxonomy" id="1932900"/>
    <lineage>
        <taxon>Viruses</taxon>
        <taxon>Duplodnaviria</taxon>
        <taxon>Heunggongvirae</taxon>
        <taxon>Uroviricota</taxon>
        <taxon>Caudoviricetes</taxon>
        <taxon>Pantevenvirales</taxon>
        <taxon>Straboviridae</taxon>
        <taxon>Biquartavirus</taxon>
        <taxon>Biquartavirus 44RR2</taxon>
    </lineage>
</organism>
<sequence length="72" mass="8616">MKIRLIDEKGFIDHCRKNIVDYKLARSIVDFTKTRELQIVQRDRGMWTLNVYGPLGKAQICRDQQKFFEVNQ</sequence>